<sequence length="102" mass="11266">MQIPCHISTSIINSHQPQVRLTTSVDGTYAAGCPTCVADRLSRRLPQWNRSRLFLLDRPFLVAVRTGDAVAGSPVDPELSVPGSWEHGSRLSSIMVNRIRIK</sequence>
<dbReference type="Proteomes" id="UP001302812">
    <property type="component" value="Unassembled WGS sequence"/>
</dbReference>
<comment type="caution">
    <text evidence="1">The sequence shown here is derived from an EMBL/GenBank/DDBJ whole genome shotgun (WGS) entry which is preliminary data.</text>
</comment>
<reference evidence="1" key="1">
    <citation type="journal article" date="2023" name="Mol. Phylogenet. Evol.">
        <title>Genome-scale phylogeny and comparative genomics of the fungal order Sordariales.</title>
        <authorList>
            <person name="Hensen N."/>
            <person name="Bonometti L."/>
            <person name="Westerberg I."/>
            <person name="Brannstrom I.O."/>
            <person name="Guillou S."/>
            <person name="Cros-Aarteil S."/>
            <person name="Calhoun S."/>
            <person name="Haridas S."/>
            <person name="Kuo A."/>
            <person name="Mondo S."/>
            <person name="Pangilinan J."/>
            <person name="Riley R."/>
            <person name="LaButti K."/>
            <person name="Andreopoulos B."/>
            <person name="Lipzen A."/>
            <person name="Chen C."/>
            <person name="Yan M."/>
            <person name="Daum C."/>
            <person name="Ng V."/>
            <person name="Clum A."/>
            <person name="Steindorff A."/>
            <person name="Ohm R.A."/>
            <person name="Martin F."/>
            <person name="Silar P."/>
            <person name="Natvig D.O."/>
            <person name="Lalanne C."/>
            <person name="Gautier V."/>
            <person name="Ament-Velasquez S.L."/>
            <person name="Kruys A."/>
            <person name="Hutchinson M.I."/>
            <person name="Powell A.J."/>
            <person name="Barry K."/>
            <person name="Miller A.N."/>
            <person name="Grigoriev I.V."/>
            <person name="Debuchy R."/>
            <person name="Gladieux P."/>
            <person name="Hiltunen Thoren M."/>
            <person name="Johannesson H."/>
        </authorList>
    </citation>
    <scope>NUCLEOTIDE SEQUENCE</scope>
    <source>
        <strain evidence="1">CBS 508.74</strain>
    </source>
</reference>
<organism evidence="1 2">
    <name type="scientific">Canariomyces notabilis</name>
    <dbReference type="NCBI Taxonomy" id="2074819"/>
    <lineage>
        <taxon>Eukaryota</taxon>
        <taxon>Fungi</taxon>
        <taxon>Dikarya</taxon>
        <taxon>Ascomycota</taxon>
        <taxon>Pezizomycotina</taxon>
        <taxon>Sordariomycetes</taxon>
        <taxon>Sordariomycetidae</taxon>
        <taxon>Sordariales</taxon>
        <taxon>Chaetomiaceae</taxon>
        <taxon>Canariomyces</taxon>
    </lineage>
</organism>
<dbReference type="EMBL" id="MU853377">
    <property type="protein sequence ID" value="KAK4107252.1"/>
    <property type="molecule type" value="Genomic_DNA"/>
</dbReference>
<gene>
    <name evidence="1" type="ORF">N656DRAFT_517924</name>
</gene>
<name>A0AAN6QBN9_9PEZI</name>
<evidence type="ECO:0000313" key="1">
    <source>
        <dbReference type="EMBL" id="KAK4107252.1"/>
    </source>
</evidence>
<keyword evidence="2" id="KW-1185">Reference proteome</keyword>
<accession>A0AAN6QBN9</accession>
<protein>
    <submittedName>
        <fullName evidence="1">Uncharacterized protein</fullName>
    </submittedName>
</protein>
<dbReference type="PROSITE" id="PS00284">
    <property type="entry name" value="SERPIN"/>
    <property type="match status" value="1"/>
</dbReference>
<evidence type="ECO:0000313" key="2">
    <source>
        <dbReference type="Proteomes" id="UP001302812"/>
    </source>
</evidence>
<dbReference type="AlphaFoldDB" id="A0AAN6QBN9"/>
<dbReference type="GeneID" id="89934057"/>
<dbReference type="InterPro" id="IPR023795">
    <property type="entry name" value="Serpin_CS"/>
</dbReference>
<dbReference type="RefSeq" id="XP_064664822.1">
    <property type="nucleotide sequence ID" value="XM_064809933.1"/>
</dbReference>
<reference evidence="1" key="2">
    <citation type="submission" date="2023-05" db="EMBL/GenBank/DDBJ databases">
        <authorList>
            <consortium name="Lawrence Berkeley National Laboratory"/>
            <person name="Steindorff A."/>
            <person name="Hensen N."/>
            <person name="Bonometti L."/>
            <person name="Westerberg I."/>
            <person name="Brannstrom I.O."/>
            <person name="Guillou S."/>
            <person name="Cros-Aarteil S."/>
            <person name="Calhoun S."/>
            <person name="Haridas S."/>
            <person name="Kuo A."/>
            <person name="Mondo S."/>
            <person name="Pangilinan J."/>
            <person name="Riley R."/>
            <person name="Labutti K."/>
            <person name="Andreopoulos B."/>
            <person name="Lipzen A."/>
            <person name="Chen C."/>
            <person name="Yanf M."/>
            <person name="Daum C."/>
            <person name="Ng V."/>
            <person name="Clum A."/>
            <person name="Ohm R."/>
            <person name="Martin F."/>
            <person name="Silar P."/>
            <person name="Natvig D."/>
            <person name="Lalanne C."/>
            <person name="Gautier V."/>
            <person name="Ament-Velasquez S.L."/>
            <person name="Kruys A."/>
            <person name="Hutchinson M.I."/>
            <person name="Powell A.J."/>
            <person name="Barry K."/>
            <person name="Miller A.N."/>
            <person name="Grigoriev I.V."/>
            <person name="Debuchy R."/>
            <person name="Gladieux P."/>
            <person name="Thoren M.H."/>
            <person name="Johannesson H."/>
        </authorList>
    </citation>
    <scope>NUCLEOTIDE SEQUENCE</scope>
    <source>
        <strain evidence="1">CBS 508.74</strain>
    </source>
</reference>
<proteinExistence type="predicted"/>